<proteinExistence type="predicted"/>
<accession>K3YZU4</accession>
<dbReference type="SUPFAM" id="SSF57756">
    <property type="entry name" value="Retrovirus zinc finger-like domains"/>
    <property type="match status" value="1"/>
</dbReference>
<keyword evidence="1" id="KW-0862">Zinc</keyword>
<evidence type="ECO:0000313" key="4">
    <source>
        <dbReference type="EnsemblPlants" id="KQL28514"/>
    </source>
</evidence>
<sequence length="564" mass="63162">MGEEQTEMSRDNTKRSSGEIRRDPGQILEAIRTPAVRGEKRCEPKRGGTQQVESQSLETGWPTTNQFGSHIEDLFSHSYTPPLPPTLPPRWLWIEAARVWNPSAATHPTRASEVKRFGGQAKQLCKVTPSSIDSRSFVEVVKSKKMDRRFQQFRDGRDSRDMNRGEERSGTDLQGRTWDGRGPQDPVREEDRREFAGMKRHGEMGEGRDPPTRQEMPSREDFNIEPRRMGKDPVLDNPVAGMMCYNCHQVGHHKSQCPNPSFCYACKQSRHIASKCPSARVNKGMKLCGLRIPSQLFYSLTVPVESVEVDNSIRAIVTVLEGRGTKVRVSTELKYLVDAEWDWQIRFTCCDVVATVEETKMDPDPFATLYTIWVKATELWVKVSCKDPKHINGTSEVYINTQGYRITWAVADKGPIKPTRAFVDKGEDDGDVTNEEELDSQDSYGSLMELVLKSGATPSQKESGLSNPSGSASQGGKKQHLGSLPDEVIEELDQHDNMMPMQEIGGSNEDLSRGMENGVKIMMTIEEMNADKKKEATKEKSPLKTIPPPAAAKTSSRNPRTGTS</sequence>
<reference evidence="5" key="1">
    <citation type="journal article" date="2012" name="Nat. Biotechnol.">
        <title>Reference genome sequence of the model plant Setaria.</title>
        <authorList>
            <person name="Bennetzen J.L."/>
            <person name="Schmutz J."/>
            <person name="Wang H."/>
            <person name="Percifield R."/>
            <person name="Hawkins J."/>
            <person name="Pontaroli A.C."/>
            <person name="Estep M."/>
            <person name="Feng L."/>
            <person name="Vaughn J.N."/>
            <person name="Grimwood J."/>
            <person name="Jenkins J."/>
            <person name="Barry K."/>
            <person name="Lindquist E."/>
            <person name="Hellsten U."/>
            <person name="Deshpande S."/>
            <person name="Wang X."/>
            <person name="Wu X."/>
            <person name="Mitros T."/>
            <person name="Triplett J."/>
            <person name="Yang X."/>
            <person name="Ye C.Y."/>
            <person name="Mauro-Herrera M."/>
            <person name="Wang L."/>
            <person name="Li P."/>
            <person name="Sharma M."/>
            <person name="Sharma R."/>
            <person name="Ronald P.C."/>
            <person name="Panaud O."/>
            <person name="Kellogg E.A."/>
            <person name="Brutnell T.P."/>
            <person name="Doust A.N."/>
            <person name="Tuskan G.A."/>
            <person name="Rokhsar D."/>
            <person name="Devos K.M."/>
        </authorList>
    </citation>
    <scope>NUCLEOTIDE SEQUENCE [LARGE SCALE GENOMIC DNA]</scope>
    <source>
        <strain evidence="5">cv. Yugu1</strain>
    </source>
</reference>
<feature type="region of interest" description="Disordered" evidence="2">
    <location>
        <begin position="420"/>
        <end position="443"/>
    </location>
</feature>
<feature type="compositionally biased region" description="Polar residues" evidence="2">
    <location>
        <begin position="456"/>
        <end position="476"/>
    </location>
</feature>
<evidence type="ECO:0000259" key="3">
    <source>
        <dbReference type="PROSITE" id="PS50158"/>
    </source>
</evidence>
<protein>
    <recommendedName>
        <fullName evidence="3">CCHC-type domain-containing protein</fullName>
    </recommendedName>
</protein>
<feature type="compositionally biased region" description="Basic and acidic residues" evidence="2">
    <location>
        <begin position="186"/>
        <end position="219"/>
    </location>
</feature>
<dbReference type="PANTHER" id="PTHR33170">
    <property type="entry name" value="DUF4283 DOMAIN-CONTAINING PROTEIN-RELATED"/>
    <property type="match status" value="1"/>
</dbReference>
<dbReference type="PANTHER" id="PTHR33170:SF51">
    <property type="entry name" value="CCHC-TYPE DOMAIN-CONTAINING PROTEIN"/>
    <property type="match status" value="1"/>
</dbReference>
<dbReference type="AlphaFoldDB" id="K3YZU4"/>
<dbReference type="Proteomes" id="UP000004995">
    <property type="component" value="Unassembled WGS sequence"/>
</dbReference>
<keyword evidence="1" id="KW-0479">Metal-binding</keyword>
<organism evidence="4 5">
    <name type="scientific">Setaria italica</name>
    <name type="common">Foxtail millet</name>
    <name type="synonym">Panicum italicum</name>
    <dbReference type="NCBI Taxonomy" id="4555"/>
    <lineage>
        <taxon>Eukaryota</taxon>
        <taxon>Viridiplantae</taxon>
        <taxon>Streptophyta</taxon>
        <taxon>Embryophyta</taxon>
        <taxon>Tracheophyta</taxon>
        <taxon>Spermatophyta</taxon>
        <taxon>Magnoliopsida</taxon>
        <taxon>Liliopsida</taxon>
        <taxon>Poales</taxon>
        <taxon>Poaceae</taxon>
        <taxon>PACMAD clade</taxon>
        <taxon>Panicoideae</taxon>
        <taxon>Panicodae</taxon>
        <taxon>Paniceae</taxon>
        <taxon>Cenchrinae</taxon>
        <taxon>Setaria</taxon>
    </lineage>
</organism>
<feature type="compositionally biased region" description="Basic and acidic residues" evidence="2">
    <location>
        <begin position="529"/>
        <end position="542"/>
    </location>
</feature>
<feature type="compositionally biased region" description="Polar residues" evidence="2">
    <location>
        <begin position="48"/>
        <end position="63"/>
    </location>
</feature>
<feature type="compositionally biased region" description="Basic and acidic residues" evidence="2">
    <location>
        <begin position="7"/>
        <end position="24"/>
    </location>
</feature>
<evidence type="ECO:0000256" key="2">
    <source>
        <dbReference type="SAM" id="MobiDB-lite"/>
    </source>
</evidence>
<dbReference type="eggNOG" id="KOG1075">
    <property type="taxonomic scope" value="Eukaryota"/>
</dbReference>
<evidence type="ECO:0000256" key="1">
    <source>
        <dbReference type="PROSITE-ProRule" id="PRU00047"/>
    </source>
</evidence>
<dbReference type="PROSITE" id="PS50158">
    <property type="entry name" value="ZF_CCHC"/>
    <property type="match status" value="1"/>
</dbReference>
<reference evidence="4" key="2">
    <citation type="submission" date="2018-08" db="UniProtKB">
        <authorList>
            <consortium name="EnsemblPlants"/>
        </authorList>
    </citation>
    <scope>IDENTIFICATION</scope>
    <source>
        <strain evidence="4">Yugu1</strain>
    </source>
</reference>
<feature type="compositionally biased region" description="Acidic residues" evidence="2">
    <location>
        <begin position="426"/>
        <end position="440"/>
    </location>
</feature>
<dbReference type="EMBL" id="AGNK02000099">
    <property type="status" value="NOT_ANNOTATED_CDS"/>
    <property type="molecule type" value="Genomic_DNA"/>
</dbReference>
<name>K3YZU4_SETIT</name>
<dbReference type="STRING" id="4555.K3YZU4"/>
<dbReference type="InterPro" id="IPR036875">
    <property type="entry name" value="Znf_CCHC_sf"/>
</dbReference>
<dbReference type="Gramene" id="KQL28514">
    <property type="protein sequence ID" value="KQL28514"/>
    <property type="gene ID" value="SETIT_019804mg"/>
</dbReference>
<dbReference type="HOGENOM" id="CLU_020149_1_0_1"/>
<dbReference type="EnsemblPlants" id="KQL28514">
    <property type="protein sequence ID" value="KQL28514"/>
    <property type="gene ID" value="SETIT_019804mg"/>
</dbReference>
<feature type="region of interest" description="Disordered" evidence="2">
    <location>
        <begin position="456"/>
        <end position="481"/>
    </location>
</feature>
<dbReference type="SMART" id="SM00343">
    <property type="entry name" value="ZnF_C2HC"/>
    <property type="match status" value="2"/>
</dbReference>
<feature type="region of interest" description="Disordered" evidence="2">
    <location>
        <begin position="149"/>
        <end position="219"/>
    </location>
</feature>
<dbReference type="GO" id="GO:0003676">
    <property type="term" value="F:nucleic acid binding"/>
    <property type="evidence" value="ECO:0007669"/>
    <property type="project" value="InterPro"/>
</dbReference>
<feature type="region of interest" description="Disordered" evidence="2">
    <location>
        <begin position="528"/>
        <end position="564"/>
    </location>
</feature>
<feature type="region of interest" description="Disordered" evidence="2">
    <location>
        <begin position="1"/>
        <end position="63"/>
    </location>
</feature>
<keyword evidence="5" id="KW-1185">Reference proteome</keyword>
<feature type="compositionally biased region" description="Basic and acidic residues" evidence="2">
    <location>
        <begin position="149"/>
        <end position="170"/>
    </location>
</feature>
<feature type="domain" description="CCHC-type" evidence="3">
    <location>
        <begin position="244"/>
        <end position="259"/>
    </location>
</feature>
<dbReference type="Gene3D" id="4.10.60.10">
    <property type="entry name" value="Zinc finger, CCHC-type"/>
    <property type="match status" value="1"/>
</dbReference>
<keyword evidence="1" id="KW-0863">Zinc-finger</keyword>
<dbReference type="InterPro" id="IPR001878">
    <property type="entry name" value="Znf_CCHC"/>
</dbReference>
<dbReference type="GO" id="GO:0008270">
    <property type="term" value="F:zinc ion binding"/>
    <property type="evidence" value="ECO:0007669"/>
    <property type="project" value="UniProtKB-KW"/>
</dbReference>
<feature type="compositionally biased region" description="Polar residues" evidence="2">
    <location>
        <begin position="553"/>
        <end position="564"/>
    </location>
</feature>
<dbReference type="InParanoid" id="K3YZU4"/>
<feature type="compositionally biased region" description="Basic and acidic residues" evidence="2">
    <location>
        <begin position="37"/>
        <end position="46"/>
    </location>
</feature>
<evidence type="ECO:0000313" key="5">
    <source>
        <dbReference type="Proteomes" id="UP000004995"/>
    </source>
</evidence>
<dbReference type="FunCoup" id="K3YZU4">
    <property type="interactions" value="169"/>
</dbReference>